<sequence>MNFLFVYHQATKIYLLRFRTFTLLPAKTVLSLFHYFLQWTKNGEISEVTDVSGLSFENFSLKRKPLHSQKLVFVREYQVYSC</sequence>
<dbReference type="Proteomes" id="UP000001191">
    <property type="component" value="Chromosome"/>
</dbReference>
<name>B2J9G8_NOSP7</name>
<organism evidence="1 2">
    <name type="scientific">Nostoc punctiforme (strain ATCC 29133 / PCC 73102)</name>
    <dbReference type="NCBI Taxonomy" id="63737"/>
    <lineage>
        <taxon>Bacteria</taxon>
        <taxon>Bacillati</taxon>
        <taxon>Cyanobacteriota</taxon>
        <taxon>Cyanophyceae</taxon>
        <taxon>Nostocales</taxon>
        <taxon>Nostocaceae</taxon>
        <taxon>Nostoc</taxon>
    </lineage>
</organism>
<evidence type="ECO:0000313" key="1">
    <source>
        <dbReference type="EMBL" id="ACC79467.1"/>
    </source>
</evidence>
<dbReference type="KEGG" id="npu:Npun_R0715"/>
<accession>B2J9G8</accession>
<evidence type="ECO:0000313" key="2">
    <source>
        <dbReference type="Proteomes" id="UP000001191"/>
    </source>
</evidence>
<dbReference type="EnsemblBacteria" id="ACC79467">
    <property type="protein sequence ID" value="ACC79467"/>
    <property type="gene ID" value="Npun_R0715"/>
</dbReference>
<gene>
    <name evidence="1" type="ordered locus">Npun_R0715</name>
</gene>
<reference evidence="2" key="1">
    <citation type="submission" date="2008-04" db="EMBL/GenBank/DDBJ databases">
        <title>Complete sequence of chromosome of Nostoc punctiforme ATCC 29133.</title>
        <authorList>
            <consortium name="US DOE Joint Genome Institute"/>
            <person name="Copeland A."/>
            <person name="Lucas S."/>
            <person name="Lapidus A."/>
            <person name="Glavina del Rio T."/>
            <person name="Dalin E."/>
            <person name="Tice H."/>
            <person name="Pitluck S."/>
            <person name="Chain P."/>
            <person name="Malfatti S."/>
            <person name="Shin M."/>
            <person name="Vergez L."/>
            <person name="Schmutz J."/>
            <person name="Larimer F."/>
            <person name="Land M."/>
            <person name="Hauser L."/>
            <person name="Kyrpides N."/>
            <person name="Kim E."/>
            <person name="Meeks J.C."/>
            <person name="Elhai J."/>
            <person name="Campbell E.L."/>
            <person name="Thiel T."/>
            <person name="Longmire J."/>
            <person name="Potts M."/>
            <person name="Atlas R."/>
        </authorList>
    </citation>
    <scope>NUCLEOTIDE SEQUENCE [LARGE SCALE GENOMIC DNA]</scope>
    <source>
        <strain evidence="2">ATCC 29133 / PCC 73102</strain>
    </source>
</reference>
<protein>
    <submittedName>
        <fullName evidence="1">Uncharacterized protein</fullName>
    </submittedName>
</protein>
<keyword evidence="2" id="KW-1185">Reference proteome</keyword>
<dbReference type="EMBL" id="CP001037">
    <property type="protein sequence ID" value="ACC79467.1"/>
    <property type="molecule type" value="Genomic_DNA"/>
</dbReference>
<reference evidence="1 2" key="2">
    <citation type="journal article" date="2013" name="Plant Physiol.">
        <title>A Nostoc punctiforme Sugar Transporter Necessary to Establish a Cyanobacterium-Plant Symbiosis.</title>
        <authorList>
            <person name="Ekman M."/>
            <person name="Picossi S."/>
            <person name="Campbell E.L."/>
            <person name="Meeks J.C."/>
            <person name="Flores E."/>
        </authorList>
    </citation>
    <scope>NUCLEOTIDE SEQUENCE [LARGE SCALE GENOMIC DNA]</scope>
    <source>
        <strain evidence="2">ATCC 29133 / PCC 73102</strain>
    </source>
</reference>
<dbReference type="HOGENOM" id="CLU_2554895_0_0_3"/>
<proteinExistence type="predicted"/>
<dbReference type="AlphaFoldDB" id="B2J9G8"/>